<dbReference type="InterPro" id="IPR035686">
    <property type="entry name" value="CPSase_GATase1"/>
</dbReference>
<dbReference type="Pfam" id="PF02787">
    <property type="entry name" value="CPSase_L_D3"/>
    <property type="match status" value="1"/>
</dbReference>
<keyword evidence="15" id="KW-0808">Transferase</keyword>
<dbReference type="InterPro" id="IPR002474">
    <property type="entry name" value="CarbamoylP_synth_ssu_N"/>
</dbReference>
<comment type="catalytic activity">
    <reaction evidence="32">
        <text>hydrogencarbonate + L-glutamine + 2 ATP + H2O = carbamoyl phosphate + L-glutamate + 2 ADP + phosphate + 2 H(+)</text>
        <dbReference type="Rhea" id="RHEA:18633"/>
        <dbReference type="ChEBI" id="CHEBI:15377"/>
        <dbReference type="ChEBI" id="CHEBI:15378"/>
        <dbReference type="ChEBI" id="CHEBI:17544"/>
        <dbReference type="ChEBI" id="CHEBI:29985"/>
        <dbReference type="ChEBI" id="CHEBI:30616"/>
        <dbReference type="ChEBI" id="CHEBI:43474"/>
        <dbReference type="ChEBI" id="CHEBI:58228"/>
        <dbReference type="ChEBI" id="CHEBI:58359"/>
        <dbReference type="ChEBI" id="CHEBI:456216"/>
        <dbReference type="EC" id="6.3.5.5"/>
    </reaction>
</comment>
<keyword evidence="13" id="KW-0597">Phosphoprotein</keyword>
<dbReference type="NCBIfam" id="NF009475">
    <property type="entry name" value="PRK12838.1"/>
    <property type="match status" value="1"/>
</dbReference>
<comment type="catalytic activity">
    <reaction evidence="30">
        <text>hydrogencarbonate + NH4(+) + 2 ATP = carbamoyl phosphate + 2 ADP + phosphate + 2 H(+)</text>
        <dbReference type="Rhea" id="RHEA:18029"/>
        <dbReference type="ChEBI" id="CHEBI:15378"/>
        <dbReference type="ChEBI" id="CHEBI:17544"/>
        <dbReference type="ChEBI" id="CHEBI:28938"/>
        <dbReference type="ChEBI" id="CHEBI:30616"/>
        <dbReference type="ChEBI" id="CHEBI:43474"/>
        <dbReference type="ChEBI" id="CHEBI:58228"/>
        <dbReference type="ChEBI" id="CHEBI:456216"/>
        <dbReference type="EC" id="6.3.4.16"/>
    </reaction>
</comment>
<dbReference type="EC" id="2.1.3.2" evidence="10"/>
<evidence type="ECO:0000256" key="20">
    <source>
        <dbReference type="ARBA" id="ARBA00022833"/>
    </source>
</evidence>
<dbReference type="InterPro" id="IPR036914">
    <property type="entry name" value="MGS-like_dom_sf"/>
</dbReference>
<feature type="region of interest" description="Disordered" evidence="39">
    <location>
        <begin position="1763"/>
        <end position="1792"/>
    </location>
</feature>
<dbReference type="SUPFAM" id="SSF51556">
    <property type="entry name" value="Metallo-dependent hydrolases"/>
    <property type="match status" value="1"/>
</dbReference>
<dbReference type="FunFam" id="3.30.470.20:FF:000004">
    <property type="entry name" value="Carbamoyl-phosphate synthase (glutamine-hydrolyzing)"/>
    <property type="match status" value="1"/>
</dbReference>
<evidence type="ECO:0000256" key="16">
    <source>
        <dbReference type="ARBA" id="ARBA00022723"/>
    </source>
</evidence>
<dbReference type="GeneTree" id="ENSGT00940000157241"/>
<dbReference type="Pfam" id="PF00117">
    <property type="entry name" value="GATase"/>
    <property type="match status" value="1"/>
</dbReference>
<dbReference type="FunFam" id="1.10.1030.10:FF:000001">
    <property type="entry name" value="Carbamoyl-phosphate synthase large chain"/>
    <property type="match status" value="1"/>
</dbReference>
<dbReference type="SMART" id="SM01096">
    <property type="entry name" value="CPSase_L_D3"/>
    <property type="match status" value="1"/>
</dbReference>
<dbReference type="SUPFAM" id="SSF56059">
    <property type="entry name" value="Glutathione synthetase ATP-binding domain-like"/>
    <property type="match status" value="2"/>
</dbReference>
<evidence type="ECO:0000256" key="22">
    <source>
        <dbReference type="ARBA" id="ARBA00022975"/>
    </source>
</evidence>
<evidence type="ECO:0000256" key="5">
    <source>
        <dbReference type="ARBA" id="ARBA00004852"/>
    </source>
</evidence>
<evidence type="ECO:0000256" key="2">
    <source>
        <dbReference type="ARBA" id="ARBA00004123"/>
    </source>
</evidence>
<dbReference type="GO" id="GO:0016597">
    <property type="term" value="F:amino acid binding"/>
    <property type="evidence" value="ECO:0007669"/>
    <property type="project" value="InterPro"/>
</dbReference>
<comment type="similarity">
    <text evidence="27">In the N-terminal section; belongs to the CarA family.</text>
</comment>
<dbReference type="Pfam" id="PF00988">
    <property type="entry name" value="CPSase_sm_chain"/>
    <property type="match status" value="1"/>
</dbReference>
<evidence type="ECO:0000256" key="8">
    <source>
        <dbReference type="ARBA" id="ARBA00012860"/>
    </source>
</evidence>
<dbReference type="Pfam" id="PF02142">
    <property type="entry name" value="MGS"/>
    <property type="match status" value="1"/>
</dbReference>
<dbReference type="InterPro" id="IPR002195">
    <property type="entry name" value="Dihydroorotase_CS"/>
</dbReference>
<keyword evidence="21 38" id="KW-0067">ATP-binding</keyword>
<dbReference type="Gene3D" id="3.40.50.880">
    <property type="match status" value="1"/>
</dbReference>
<feature type="domain" description="ATP-grasp" evidence="40">
    <location>
        <begin position="486"/>
        <end position="684"/>
    </location>
</feature>
<keyword evidence="12" id="KW-0021">Allosteric enzyme</keyword>
<dbReference type="PANTHER" id="PTHR11405">
    <property type="entry name" value="CARBAMOYLTRANSFERASE FAMILY MEMBER"/>
    <property type="match status" value="1"/>
</dbReference>
<dbReference type="SMART" id="SM00851">
    <property type="entry name" value="MGS"/>
    <property type="match status" value="1"/>
</dbReference>
<comment type="pathway">
    <text evidence="5">Pyrimidine metabolism; UMP biosynthesis via de novo pathway; (S)-dihydroorotate from bicarbonate: step 2/3.</text>
</comment>
<dbReference type="NCBIfam" id="TIGR01368">
    <property type="entry name" value="CPSaseIIsmall"/>
    <property type="match status" value="1"/>
</dbReference>
<dbReference type="NCBIfam" id="TIGR00670">
    <property type="entry name" value="asp_carb_tr"/>
    <property type="match status" value="1"/>
</dbReference>
<dbReference type="FunFam" id="3.40.50.1380:FF:000005">
    <property type="entry name" value="CAD protein-like isoform X1"/>
    <property type="match status" value="1"/>
</dbReference>
<dbReference type="PRINTS" id="PR00099">
    <property type="entry name" value="CPSGATASE"/>
</dbReference>
<comment type="catalytic activity">
    <reaction evidence="31">
        <text>(S)-dihydroorotate + H2O = N-carbamoyl-L-aspartate + H(+)</text>
        <dbReference type="Rhea" id="RHEA:24296"/>
        <dbReference type="ChEBI" id="CHEBI:15377"/>
        <dbReference type="ChEBI" id="CHEBI:15378"/>
        <dbReference type="ChEBI" id="CHEBI:30864"/>
        <dbReference type="ChEBI" id="CHEBI:32814"/>
        <dbReference type="EC" id="3.5.2.3"/>
    </reaction>
</comment>
<dbReference type="CDD" id="cd01316">
    <property type="entry name" value="CAD_DHOase"/>
    <property type="match status" value="1"/>
</dbReference>
<dbReference type="PROSITE" id="PS00482">
    <property type="entry name" value="DIHYDROOROTASE_1"/>
    <property type="match status" value="1"/>
</dbReference>
<dbReference type="FunFam" id="3.30.1490.20:FF:000001">
    <property type="entry name" value="Carbamoyl-phosphate synthase large chain"/>
    <property type="match status" value="1"/>
</dbReference>
<dbReference type="Gene3D" id="3.40.50.1370">
    <property type="entry name" value="Aspartate/ornithine carbamoyltransferase"/>
    <property type="match status" value="2"/>
</dbReference>
<evidence type="ECO:0000256" key="10">
    <source>
        <dbReference type="ARBA" id="ARBA00013008"/>
    </source>
</evidence>
<dbReference type="NCBIfam" id="NF003671">
    <property type="entry name" value="PRK05294.1"/>
    <property type="match status" value="1"/>
</dbReference>
<comment type="function">
    <text evidence="35">Multifunctional protein that encodes the first 3 enzymatic activities of the de novo pyrimidine pathway: carbamoylphosphate synthetase (CPSase; EC 6.3.5.5), aspartate transcarbamylase (ATCase; EC 2.1.3.2) and dihydroorotase (DHOase; EC 3.5.2.3). The CPSase-function is accomplished in 2 steps, by a glutamine-dependent amidotransferase activity (GATase) that binds and cleaves glutamine to produce ammonia, followed by an ammonium-dependent carbamoyl phosphate synthetase, which reacts with the ammonia, hydrogencarbonate and ATP to form carbamoyl phosphate. The endogenously produced carbamoyl phosphate is sequestered and channeled to the ATCase active site. ATCase then catalyzes the formation of carbamoyl-L-aspartate from L-aspartate and carbamoyl phosphate. In the last step, DHOase catalyzes the cyclization of carbamoyl aspartate to dihydroorotate.</text>
</comment>
<dbReference type="GO" id="GO:0046872">
    <property type="term" value="F:metal ion binding"/>
    <property type="evidence" value="ECO:0007669"/>
    <property type="project" value="UniProtKB-KW"/>
</dbReference>
<evidence type="ECO:0000256" key="9">
    <source>
        <dbReference type="ARBA" id="ARBA00012918"/>
    </source>
</evidence>
<dbReference type="PROSITE" id="PS50975">
    <property type="entry name" value="ATP_GRASP"/>
    <property type="match status" value="2"/>
</dbReference>
<dbReference type="NCBIfam" id="NF002032">
    <property type="entry name" value="PRK00856.1"/>
    <property type="match status" value="1"/>
</dbReference>
<evidence type="ECO:0000313" key="42">
    <source>
        <dbReference type="Ensembl" id="ENSONIP00000063431.1"/>
    </source>
</evidence>
<dbReference type="InterPro" id="IPR006274">
    <property type="entry name" value="CarbamoylP_synth_ssu"/>
</dbReference>
<dbReference type="InterPro" id="IPR006132">
    <property type="entry name" value="Asp/Orn_carbamoyltranf_P-bd"/>
</dbReference>
<dbReference type="SMART" id="SM01097">
    <property type="entry name" value="CPSase_sm_chain"/>
    <property type="match status" value="1"/>
</dbReference>
<dbReference type="FunFam" id="3.40.50.880:FF:000006">
    <property type="entry name" value="Carbamoyl-phosphate synthase 1, mitochondrial"/>
    <property type="match status" value="1"/>
</dbReference>
<dbReference type="FunFam" id="3.40.50.20:FF:000002">
    <property type="entry name" value="Carbamoyl-phosphate synthase large chain"/>
    <property type="match status" value="1"/>
</dbReference>
<dbReference type="InterPro" id="IPR024403">
    <property type="entry name" value="DHOase_cat"/>
</dbReference>
<dbReference type="InterPro" id="IPR036897">
    <property type="entry name" value="CarbamoylP_synth_lsu_oligo_sf"/>
</dbReference>
<evidence type="ECO:0000256" key="33">
    <source>
        <dbReference type="ARBA" id="ARBA00048859"/>
    </source>
</evidence>
<evidence type="ECO:0000256" key="36">
    <source>
        <dbReference type="ARBA" id="ARBA00070057"/>
    </source>
</evidence>
<comment type="subcellular location">
    <subcellularLocation>
        <location evidence="3">Cytoplasm</location>
    </subcellularLocation>
    <subcellularLocation>
        <location evidence="2">Nucleus</location>
    </subcellularLocation>
</comment>
<comment type="pathway">
    <text evidence="4">Pyrimidine metabolism; UMP biosynthesis via de novo pathway; (S)-dihydroorotate from bicarbonate: step 1/3.</text>
</comment>
<dbReference type="InterPro" id="IPR017926">
    <property type="entry name" value="GATASE"/>
</dbReference>
<dbReference type="Gene3D" id="3.30.470.20">
    <property type="entry name" value="ATP-grasp fold, B domain"/>
    <property type="match status" value="2"/>
</dbReference>
<evidence type="ECO:0000256" key="6">
    <source>
        <dbReference type="ARBA" id="ARBA00004880"/>
    </source>
</evidence>
<dbReference type="FunFam" id="3.30.470.20:FF:000001">
    <property type="entry name" value="Carbamoyl-phosphate synthase large chain"/>
    <property type="match status" value="1"/>
</dbReference>
<dbReference type="EC" id="3.5.1.2" evidence="9"/>
<dbReference type="InterPro" id="IPR011761">
    <property type="entry name" value="ATP-grasp"/>
</dbReference>
<evidence type="ECO:0000256" key="12">
    <source>
        <dbReference type="ARBA" id="ARBA00022533"/>
    </source>
</evidence>
<evidence type="ECO:0000256" key="30">
    <source>
        <dbReference type="ARBA" id="ARBA00047359"/>
    </source>
</evidence>
<evidence type="ECO:0000256" key="34">
    <source>
        <dbReference type="ARBA" id="ARBA00049534"/>
    </source>
</evidence>
<dbReference type="InterPro" id="IPR006275">
    <property type="entry name" value="CPSase_lsu"/>
</dbReference>
<dbReference type="PROSITE" id="PS00483">
    <property type="entry name" value="DIHYDROOROTASE_2"/>
    <property type="match status" value="1"/>
</dbReference>
<dbReference type="Pfam" id="PF00185">
    <property type="entry name" value="OTCace"/>
    <property type="match status" value="1"/>
</dbReference>
<reference evidence="43" key="1">
    <citation type="submission" date="2012-01" db="EMBL/GenBank/DDBJ databases">
        <title>The Genome Sequence of Oreochromis niloticus (Nile Tilapia).</title>
        <authorList>
            <consortium name="Broad Institute Genome Assembly Team"/>
            <consortium name="Broad Institute Sequencing Platform"/>
            <person name="Di Palma F."/>
            <person name="Johnson J."/>
            <person name="Lander E.S."/>
            <person name="Lindblad-Toh K."/>
        </authorList>
    </citation>
    <scope>NUCLEOTIDE SEQUENCE [LARGE SCALE GENOMIC DNA]</scope>
</reference>
<evidence type="ECO:0000256" key="15">
    <source>
        <dbReference type="ARBA" id="ARBA00022679"/>
    </source>
</evidence>
<evidence type="ECO:0000256" key="11">
    <source>
        <dbReference type="ARBA" id="ARBA00022490"/>
    </source>
</evidence>
<sequence length="2164" mass="239984">TSKKFLVLSQEETKSPFGCFRRGWWDTPEALTDPSYRCQLLTLTYPLVGNYGVPKDEKGEFGLSKWFESYKIHAAALIIGELSESPSHWSSAKSLDQWLKEQGIPGLQGVDTRCLTKKIREKGTMLGKLIVDGTPEESIPFDNPDKRNLVQEVSMKEPNVFNPSGSFRITVVDCGIKYNQIRCLAQRGARVTVVPWNHPLDTADFDGLFVSNGPGDPQLCEATINNVRKVVSVDQPKPVFGICLGHQLLSLVIGAKTYKMKYGNRGHNQPCIHNGTERCFITSQNHGFAVDPDTLPKDWDVLFTNANDHTNEGIVHNTKPLFSVQFHPEHMAGPTDLVSLFDVFIETVKDHKEGNTGKSVKQRLMDHLTFTGSPKAEGHVRPKKVLILGSGGLSIGQAGEFDYSGSQAIKALKEENIQTVLINPNIATVQTSKDLADKVYFLPITAEYVTQVIKNERPDGVLLTFGGQTALNCGVELTKLDRKIFVEKMEEINEHVAPSEAALSVEQAVAAAERLGYPVLVRSAFALGGLGSGFANNREELTSLVTAAFAHTSQVLVDKSLKGWKEIEYEVVRDAYDNCVTVCNMENIDPLGIHTGESIVVAPSQTLNDREYNMLRNTAIKVIRHLGIVGECNIQYALNPESEQVNARLSRSSALASKATGYPLAYVAAKLGLGIPLPLLKNSVTNSTTANFEPSLDYCVVKVPRWDLSKFLRVSTKIGSSMKSVGEVMAIGRSFEEAFQKALRMVDENCVGFDHTIKPVSEKELQTPTDKRIFVLAAAFKAGYTVEKLYELTKIDRWFLHKMKNIADHELLLETYNQVMLKAKQLGFSDKQIALAVQSTELAVRKLRHDWSILPVVKQIDTVAAEWPAYTNYLYLTYHGTEDDLSFNDQHVMVIGSGVYRIGSSVEFDWCAVGCITELRKMGYKTIMVNYNPETVSTDYDMCDRLYFDEISFEVVMDIYERENPEGVILSMGGQLPNNIAMSLHRQQCHILGTSPEFIDSAENRFKFSRMLDTIGISQPQWKELSDTESAVKFCETVGYPCLVRPSYVLSGAAMNVAYSDSDLEKYLSNAVAVSKEHPVVISKFIQEAKEIDVDAVACDGVVMGIAISEHVENAGVHSGDATLVTPPQDLNQKTIERIMQIVHAIGQELQVTGPFNLQLIAKDDQLKVIECNVRVSRSFPFVSKTLGVDLVALATQYIMGEDVEPVGLMKGKGIVGVKVPQFSFSRLAGADVVLGVEMTSTGEVACFGENRYEAYLKAMLSTGFKIPKKNILLSIGSYKNKSELLPTVQALESLGYDLYASMGTADFYTEHGVKVTAIDWPFEEYDSDECATKEKQRSIMNYLEENHFDLVINLSMRNSGGRRLSSFVTKGYRTRRMAIDYSVPLIIDIKCTKLFVQALRQIGRTPPVKTHIDSMASQTLVRLPGLIDVHVHLREPGATYKEDFSSGTAAALAGGVTLVCAMPNTSPAIIDANNLALVQKLAKAGSRCDYALYVGAATDNAALLPPIASQTAGLKMYLNDTYSTLKMDNVSLWMEHFEKWPKQMPIVAHAEKQTVAAILMVAQLYQRPVHICHVAKKEEILIIRAAKQKGIQVTCEVAPHHLFLCEDNVAQIGDGRAQVRPMLGTREDMEALWENLDIIDCFATDHAPHSVDEKNSERPPPGYPGLETMLPLLLTAVSDGRLTLDDIIRRLYDNPRKIFNLPVQENTYVEVDLEQEWVIPQAMQFTKSKWTPFEGMKVKGKVRRVVLRGEVAYIDGQVLVPPGYGEDRRRPTPPRDGVRTRAASPRRIGGESRYLLPPRVHRASDPGLPPEMVMLPPAAAVDGYSHPPPLSRLLSPQSGSGQVPPGQVSHLQMSPLLHPLVGQHILSVRQFSKEQISHLFNVAHSLRLMVQKERSLEILKGKVMASMFYEVSTRTSSSFAAAMQRLGGSVVHFSEATSSSQKGESLADSVQTMSCYTDVLVLRHPTPGAVESASRHCRKPVINAGDGVGEHPTQALLDVFTIREELGTVNGMTITMVGDLKHGRTVHSLAKLLTQYRITLRYVAPKNLHMPAEIISYVASKGIKQEEFDSIEEALPDTDVLYMTRIQKERFASEEEYKACFDQFVLTPHIMTGAKQKMVVMHPLPRVNEISVEVDTDPRAAYFRQAENGMYIRMALLATVLGR</sequence>
<evidence type="ECO:0000313" key="43">
    <source>
        <dbReference type="Proteomes" id="UP000005207"/>
    </source>
</evidence>
<dbReference type="GO" id="GO:0006541">
    <property type="term" value="P:glutamine metabolic process"/>
    <property type="evidence" value="ECO:0007669"/>
    <property type="project" value="InterPro"/>
</dbReference>
<dbReference type="UniPathway" id="UPA00070">
    <property type="reaction ID" value="UER00115"/>
</dbReference>
<dbReference type="GO" id="GO:0004359">
    <property type="term" value="F:glutaminase activity"/>
    <property type="evidence" value="ECO:0007669"/>
    <property type="project" value="UniProtKB-EC"/>
</dbReference>
<evidence type="ECO:0000256" key="31">
    <source>
        <dbReference type="ARBA" id="ARBA00048492"/>
    </source>
</evidence>
<dbReference type="Gene3D" id="3.30.1490.20">
    <property type="entry name" value="ATP-grasp fold, A domain"/>
    <property type="match status" value="1"/>
</dbReference>
<dbReference type="InterPro" id="IPR036480">
    <property type="entry name" value="CarbP_synth_ssu_N_sf"/>
</dbReference>
<dbReference type="FunFam" id="3.40.50.1370:FF:000005">
    <property type="entry name" value="CAD protein-like isoform X1"/>
    <property type="match status" value="1"/>
</dbReference>
<dbReference type="InterPro" id="IPR005483">
    <property type="entry name" value="CPSase_dom"/>
</dbReference>
<dbReference type="Pfam" id="PF02729">
    <property type="entry name" value="OTCace_N"/>
    <property type="match status" value="1"/>
</dbReference>
<dbReference type="GO" id="GO:0004070">
    <property type="term" value="F:aspartate carbamoyltransferase activity"/>
    <property type="evidence" value="ECO:0007669"/>
    <property type="project" value="UniProtKB-EC"/>
</dbReference>
<keyword evidence="24" id="KW-0511">Multifunctional enzyme</keyword>
<dbReference type="SUPFAM" id="SSF53671">
    <property type="entry name" value="Aspartate/ornithine carbamoyltransferase"/>
    <property type="match status" value="1"/>
</dbReference>
<dbReference type="Proteomes" id="UP000005207">
    <property type="component" value="Linkage group LG15"/>
</dbReference>
<feature type="region of interest" description="Disordered" evidence="39">
    <location>
        <begin position="1827"/>
        <end position="1847"/>
    </location>
</feature>
<dbReference type="SUPFAM" id="SSF52335">
    <property type="entry name" value="Methylglyoxal synthase-like"/>
    <property type="match status" value="1"/>
</dbReference>
<dbReference type="InterPro" id="IPR005479">
    <property type="entry name" value="CPAse_ATP-bd"/>
</dbReference>
<gene>
    <name evidence="42" type="primary">CAD</name>
    <name evidence="42" type="synonym">cad</name>
</gene>
<dbReference type="Ensembl" id="ENSONIT00000047267.1">
    <property type="protein sequence ID" value="ENSONIP00000063431.1"/>
    <property type="gene ID" value="ENSONIG00000015784.2"/>
</dbReference>
<evidence type="ECO:0000256" key="21">
    <source>
        <dbReference type="ARBA" id="ARBA00022840"/>
    </source>
</evidence>
<dbReference type="InterPro" id="IPR005480">
    <property type="entry name" value="CPSase_lsu_oligo"/>
</dbReference>
<keyword evidence="22" id="KW-0665">Pyrimidine biosynthesis</keyword>
<dbReference type="PROSITE" id="PS00866">
    <property type="entry name" value="CPSASE_1"/>
    <property type="match status" value="2"/>
</dbReference>
<feature type="domain" description="ATP-grasp" evidence="40">
    <location>
        <begin position="1009"/>
        <end position="1200"/>
    </location>
</feature>
<dbReference type="InterPro" id="IPR013815">
    <property type="entry name" value="ATP_grasp_subdomain_1"/>
</dbReference>
<feature type="domain" description="MGS-like" evidence="41">
    <location>
        <begin position="1265"/>
        <end position="1422"/>
    </location>
</feature>
<dbReference type="Gene3D" id="1.10.1030.10">
    <property type="entry name" value="Carbamoyl-phosphate synthetase, large subunit oligomerisation domain"/>
    <property type="match status" value="1"/>
</dbReference>
<dbReference type="GO" id="GO:0006526">
    <property type="term" value="P:L-arginine biosynthetic process"/>
    <property type="evidence" value="ECO:0007669"/>
    <property type="project" value="TreeGrafter"/>
</dbReference>
<dbReference type="NCBIfam" id="TIGR01369">
    <property type="entry name" value="CPSaseII_lrg"/>
    <property type="match status" value="1"/>
</dbReference>
<keyword evidence="23" id="KW-0539">Nucleus</keyword>
<evidence type="ECO:0000259" key="40">
    <source>
        <dbReference type="PROSITE" id="PS50975"/>
    </source>
</evidence>
<dbReference type="FunFam" id="3.40.50.20:FF:000001">
    <property type="entry name" value="Carbamoyl-phosphate synthase large chain"/>
    <property type="match status" value="1"/>
</dbReference>
<dbReference type="InterPro" id="IPR011059">
    <property type="entry name" value="Metal-dep_hydrolase_composite"/>
</dbReference>
<evidence type="ECO:0000256" key="7">
    <source>
        <dbReference type="ARBA" id="ARBA00012738"/>
    </source>
</evidence>
<evidence type="ECO:0000256" key="26">
    <source>
        <dbReference type="ARBA" id="ARBA00043979"/>
    </source>
</evidence>
<dbReference type="InterPro" id="IPR002082">
    <property type="entry name" value="Asp_carbamoyltransf"/>
</dbReference>
<dbReference type="PROSITE" id="PS00867">
    <property type="entry name" value="CPSASE_2"/>
    <property type="match status" value="1"/>
</dbReference>
<dbReference type="InterPro" id="IPR016185">
    <property type="entry name" value="PreATP-grasp_dom_sf"/>
</dbReference>
<keyword evidence="19" id="KW-0378">Hydrolase</keyword>
<dbReference type="Gene3D" id="3.40.50.1380">
    <property type="entry name" value="Methylglyoxal synthase-like domain"/>
    <property type="match status" value="1"/>
</dbReference>
<evidence type="ECO:0000256" key="29">
    <source>
        <dbReference type="ARBA" id="ARBA00044063"/>
    </source>
</evidence>
<reference evidence="42" key="3">
    <citation type="submission" date="2025-09" db="UniProtKB">
        <authorList>
            <consortium name="Ensembl"/>
        </authorList>
    </citation>
    <scope>IDENTIFICATION</scope>
</reference>
<keyword evidence="17" id="KW-0677">Repeat</keyword>
<dbReference type="EC" id="6.3.4.16" evidence="29"/>
<dbReference type="EC" id="6.3.5.5" evidence="7"/>
<comment type="similarity">
    <text evidence="25">In the 3rd section; belongs to the metallo-dependent hydrolases superfamily. DHOase family. CAD subfamily.</text>
</comment>
<evidence type="ECO:0000256" key="17">
    <source>
        <dbReference type="ARBA" id="ARBA00022737"/>
    </source>
</evidence>
<dbReference type="SUPFAM" id="SSF48108">
    <property type="entry name" value="Carbamoyl phosphate synthetase, large subunit connection domain"/>
    <property type="match status" value="1"/>
</dbReference>
<dbReference type="PROSITE" id="PS00097">
    <property type="entry name" value="CARBAMOYLTRANSFERASE"/>
    <property type="match status" value="1"/>
</dbReference>
<dbReference type="PROSITE" id="PS51855">
    <property type="entry name" value="MGS"/>
    <property type="match status" value="1"/>
</dbReference>
<protein>
    <recommendedName>
        <fullName evidence="36">Multifunctional protein CAD</fullName>
        <ecNumber evidence="10">2.1.3.2</ecNumber>
        <ecNumber evidence="9">3.5.1.2</ecNumber>
        <ecNumber evidence="8">3.5.2.3</ecNumber>
        <ecNumber evidence="29">6.3.4.16</ecNumber>
        <ecNumber evidence="7">6.3.5.5</ecNumber>
    </recommendedName>
    <alternativeName>
        <fullName evidence="37">Carbamoyl phosphate synthetase 2-aspartate transcarbamylase-dihydroorotase</fullName>
    </alternativeName>
</protein>
<dbReference type="InterPro" id="IPR036901">
    <property type="entry name" value="Asp/Orn_carbamoylTrfase_sf"/>
</dbReference>
<keyword evidence="11" id="KW-0963">Cytoplasm</keyword>
<dbReference type="GO" id="GO:0005634">
    <property type="term" value="C:nucleus"/>
    <property type="evidence" value="ECO:0007669"/>
    <property type="project" value="UniProtKB-SubCell"/>
</dbReference>
<evidence type="ECO:0000256" key="38">
    <source>
        <dbReference type="PROSITE-ProRule" id="PRU00409"/>
    </source>
</evidence>
<dbReference type="InterPro" id="IPR006130">
    <property type="entry name" value="Asp/Orn_carbamoylTrfase"/>
</dbReference>
<comment type="similarity">
    <text evidence="28">In the 2nd section; belongs to the CarB family.</text>
</comment>
<evidence type="ECO:0000256" key="25">
    <source>
        <dbReference type="ARBA" id="ARBA00043968"/>
    </source>
</evidence>
<organism evidence="42 43">
    <name type="scientific">Oreochromis niloticus</name>
    <name type="common">Nile tilapia</name>
    <name type="synonym">Tilapia nilotica</name>
    <dbReference type="NCBI Taxonomy" id="8128"/>
    <lineage>
        <taxon>Eukaryota</taxon>
        <taxon>Metazoa</taxon>
        <taxon>Chordata</taxon>
        <taxon>Craniata</taxon>
        <taxon>Vertebrata</taxon>
        <taxon>Euteleostomi</taxon>
        <taxon>Actinopterygii</taxon>
        <taxon>Neopterygii</taxon>
        <taxon>Teleostei</taxon>
        <taxon>Neoteleostei</taxon>
        <taxon>Acanthomorphata</taxon>
        <taxon>Ovalentaria</taxon>
        <taxon>Cichlomorphae</taxon>
        <taxon>Cichliformes</taxon>
        <taxon>Cichlidae</taxon>
        <taxon>African cichlids</taxon>
        <taxon>Pseudocrenilabrinae</taxon>
        <taxon>Oreochromini</taxon>
        <taxon>Oreochromis</taxon>
    </lineage>
</organism>
<dbReference type="FunFam" id="3.40.50.1370:FF:000002">
    <property type="entry name" value="Aspartate carbamoyltransferase 2"/>
    <property type="match status" value="1"/>
</dbReference>
<evidence type="ECO:0000256" key="19">
    <source>
        <dbReference type="ARBA" id="ARBA00022801"/>
    </source>
</evidence>
<evidence type="ECO:0000256" key="23">
    <source>
        <dbReference type="ARBA" id="ARBA00023242"/>
    </source>
</evidence>
<evidence type="ECO:0000256" key="39">
    <source>
        <dbReference type="SAM" id="MobiDB-lite"/>
    </source>
</evidence>
<keyword evidence="14" id="KW-0436">Ligase</keyword>
<dbReference type="EC" id="3.5.2.3" evidence="8"/>
<dbReference type="GO" id="GO:0004151">
    <property type="term" value="F:dihydroorotase activity"/>
    <property type="evidence" value="ECO:0007669"/>
    <property type="project" value="UniProtKB-EC"/>
</dbReference>
<comment type="cofactor">
    <cofactor evidence="1">
        <name>Zn(2+)</name>
        <dbReference type="ChEBI" id="CHEBI:29105"/>
    </cofactor>
</comment>
<evidence type="ECO:0000259" key="41">
    <source>
        <dbReference type="PROSITE" id="PS51855"/>
    </source>
</evidence>
<dbReference type="SUPFAM" id="SSF52021">
    <property type="entry name" value="Carbamoyl phosphate synthetase, small subunit N-terminal domain"/>
    <property type="match status" value="1"/>
</dbReference>
<feature type="compositionally biased region" description="Low complexity" evidence="39">
    <location>
        <begin position="1832"/>
        <end position="1843"/>
    </location>
</feature>
<evidence type="ECO:0000256" key="3">
    <source>
        <dbReference type="ARBA" id="ARBA00004496"/>
    </source>
</evidence>
<dbReference type="FunFam" id="3.20.20.140:FF:000015">
    <property type="entry name" value="CAD protein isoform X2"/>
    <property type="match status" value="1"/>
</dbReference>
<evidence type="ECO:0000256" key="35">
    <source>
        <dbReference type="ARBA" id="ARBA00059164"/>
    </source>
</evidence>
<name>A0A669DXC9_ORENI</name>
<evidence type="ECO:0000256" key="28">
    <source>
        <dbReference type="ARBA" id="ARBA00043998"/>
    </source>
</evidence>
<evidence type="ECO:0000256" key="13">
    <source>
        <dbReference type="ARBA" id="ARBA00022553"/>
    </source>
</evidence>
<keyword evidence="18 38" id="KW-0547">Nucleotide-binding</keyword>
<keyword evidence="43" id="KW-1185">Reference proteome</keyword>
<dbReference type="Gene3D" id="3.40.50.20">
    <property type="match status" value="2"/>
</dbReference>
<evidence type="ECO:0000256" key="14">
    <source>
        <dbReference type="ARBA" id="ARBA00022598"/>
    </source>
</evidence>
<dbReference type="Pfam" id="PF25596">
    <property type="entry name" value="CPSase_L_D1"/>
    <property type="match status" value="1"/>
</dbReference>
<evidence type="ECO:0000256" key="24">
    <source>
        <dbReference type="ARBA" id="ARBA00023268"/>
    </source>
</evidence>
<dbReference type="SUPFAM" id="SSF52440">
    <property type="entry name" value="PreATP-grasp domain"/>
    <property type="match status" value="2"/>
</dbReference>
<dbReference type="InterPro" id="IPR011607">
    <property type="entry name" value="MGS-like_dom"/>
</dbReference>
<evidence type="ECO:0000256" key="27">
    <source>
        <dbReference type="ARBA" id="ARBA00043984"/>
    </source>
</evidence>
<dbReference type="SUPFAM" id="SSF52317">
    <property type="entry name" value="Class I glutamine amidotransferase-like"/>
    <property type="match status" value="1"/>
</dbReference>
<dbReference type="GO" id="GO:0006207">
    <property type="term" value="P:'de novo' pyrimidine nucleobase biosynthetic process"/>
    <property type="evidence" value="ECO:0007669"/>
    <property type="project" value="InterPro"/>
</dbReference>
<dbReference type="InterPro" id="IPR032466">
    <property type="entry name" value="Metal_Hydrolase"/>
</dbReference>
<dbReference type="PRINTS" id="PR00101">
    <property type="entry name" value="ATCASE"/>
</dbReference>
<evidence type="ECO:0000256" key="1">
    <source>
        <dbReference type="ARBA" id="ARBA00001947"/>
    </source>
</evidence>
<evidence type="ECO:0000256" key="32">
    <source>
        <dbReference type="ARBA" id="ARBA00048816"/>
    </source>
</evidence>
<dbReference type="Pfam" id="PF12890">
    <property type="entry name" value="DHOase"/>
    <property type="match status" value="1"/>
</dbReference>
<dbReference type="InterPro" id="IPR029062">
    <property type="entry name" value="Class_I_gatase-like"/>
</dbReference>
<proteinExistence type="inferred from homology"/>
<evidence type="ECO:0000256" key="4">
    <source>
        <dbReference type="ARBA" id="ARBA00004812"/>
    </source>
</evidence>
<dbReference type="GO" id="GO:0044205">
    <property type="term" value="P:'de novo' UMP biosynthetic process"/>
    <property type="evidence" value="ECO:0007669"/>
    <property type="project" value="UniProtKB-UniPathway"/>
</dbReference>
<accession>A0A669DXC9</accession>
<dbReference type="InterPro" id="IPR058047">
    <property type="entry name" value="CPSase_preATP-grasp"/>
</dbReference>
<dbReference type="HAMAP" id="MF_00001">
    <property type="entry name" value="Asp_carb_tr"/>
    <property type="match status" value="1"/>
</dbReference>
<reference evidence="42" key="2">
    <citation type="submission" date="2025-08" db="UniProtKB">
        <authorList>
            <consortium name="Ensembl"/>
        </authorList>
    </citation>
    <scope>IDENTIFICATION</scope>
</reference>
<dbReference type="GO" id="GO:0005524">
    <property type="term" value="F:ATP binding"/>
    <property type="evidence" value="ECO:0007669"/>
    <property type="project" value="UniProtKB-UniRule"/>
</dbReference>
<dbReference type="InterPro" id="IPR006131">
    <property type="entry name" value="Asp_carbamoyltransf_Asp/Orn-bd"/>
</dbReference>
<dbReference type="GO" id="GO:0004088">
    <property type="term" value="F:carbamoyl-phosphate synthase (glutamine-hydrolyzing) activity"/>
    <property type="evidence" value="ECO:0007669"/>
    <property type="project" value="UniProtKB-EC"/>
</dbReference>
<dbReference type="PROSITE" id="PS51273">
    <property type="entry name" value="GATASE_TYPE_1"/>
    <property type="match status" value="1"/>
</dbReference>
<dbReference type="PRINTS" id="PR00100">
    <property type="entry name" value="AOTCASE"/>
</dbReference>
<dbReference type="SUPFAM" id="SSF51338">
    <property type="entry name" value="Composite domain of metallo-dependent hydrolases"/>
    <property type="match status" value="1"/>
</dbReference>
<dbReference type="Pfam" id="PF02786">
    <property type="entry name" value="CPSase_L_D2"/>
    <property type="match status" value="2"/>
</dbReference>
<comment type="catalytic activity">
    <reaction evidence="33">
        <text>carbamoyl phosphate + L-aspartate = N-carbamoyl-L-aspartate + phosphate + H(+)</text>
        <dbReference type="Rhea" id="RHEA:20013"/>
        <dbReference type="ChEBI" id="CHEBI:15378"/>
        <dbReference type="ChEBI" id="CHEBI:29991"/>
        <dbReference type="ChEBI" id="CHEBI:32814"/>
        <dbReference type="ChEBI" id="CHEBI:43474"/>
        <dbReference type="ChEBI" id="CHEBI:58228"/>
        <dbReference type="EC" id="2.1.3.2"/>
    </reaction>
</comment>
<comment type="catalytic activity">
    <reaction evidence="34">
        <text>L-glutamine + H2O = L-glutamate + NH4(+)</text>
        <dbReference type="Rhea" id="RHEA:15889"/>
        <dbReference type="ChEBI" id="CHEBI:15377"/>
        <dbReference type="ChEBI" id="CHEBI:28938"/>
        <dbReference type="ChEBI" id="CHEBI:29985"/>
        <dbReference type="ChEBI" id="CHEBI:58359"/>
        <dbReference type="EC" id="3.5.1.2"/>
    </reaction>
</comment>
<comment type="pathway">
    <text evidence="6">Pyrimidine metabolism; UMP biosynthesis via de novo pathway; (S)-dihydroorotate from bicarbonate: step 3/3.</text>
</comment>
<dbReference type="Gene3D" id="3.20.20.140">
    <property type="entry name" value="Metal-dependent hydrolases"/>
    <property type="match status" value="1"/>
</dbReference>
<dbReference type="PANTHER" id="PTHR11405:SF5">
    <property type="entry name" value="CAD PROTEIN"/>
    <property type="match status" value="1"/>
</dbReference>
<evidence type="ECO:0000256" key="18">
    <source>
        <dbReference type="ARBA" id="ARBA00022741"/>
    </source>
</evidence>
<comment type="similarity">
    <text evidence="26">In the C-terminal section; belongs to the aspartate/ornithine carbamoyltransferase superfamily. ATCase family.</text>
</comment>
<dbReference type="PRINTS" id="PR00098">
    <property type="entry name" value="CPSASE"/>
</dbReference>
<dbReference type="CDD" id="cd01423">
    <property type="entry name" value="MGS_CPS_I_III"/>
    <property type="match status" value="1"/>
</dbReference>
<keyword evidence="20" id="KW-0862">Zinc</keyword>
<keyword evidence="16" id="KW-0479">Metal-binding</keyword>
<dbReference type="Gene3D" id="3.50.30.20">
    <property type="entry name" value="Carbamoyl-phosphate synthase small subunit, N-terminal domain"/>
    <property type="match status" value="1"/>
</dbReference>
<dbReference type="GO" id="GO:0005951">
    <property type="term" value="C:carbamoyl-phosphate synthase complex"/>
    <property type="evidence" value="ECO:0007669"/>
    <property type="project" value="TreeGrafter"/>
</dbReference>
<dbReference type="NCBIfam" id="NF009455">
    <property type="entry name" value="PRK12815.1"/>
    <property type="match status" value="1"/>
</dbReference>
<dbReference type="GO" id="GO:0004087">
    <property type="term" value="F:carbamoyl-phosphate synthase (ammonia) activity"/>
    <property type="evidence" value="ECO:0007669"/>
    <property type="project" value="UniProtKB-EC"/>
</dbReference>
<evidence type="ECO:0000256" key="37">
    <source>
        <dbReference type="ARBA" id="ARBA00077900"/>
    </source>
</evidence>
<dbReference type="CDD" id="cd01744">
    <property type="entry name" value="GATase1_CPSase"/>
    <property type="match status" value="1"/>
</dbReference>